<name>A0ABN6K3C3_9CHRO</name>
<reference evidence="1 2" key="1">
    <citation type="submission" date="2021-08" db="EMBL/GenBank/DDBJ databases">
        <title>Endosymbiont genome of Braarudosphaera bigelowii.</title>
        <authorList>
            <person name="Suzuki S."/>
            <person name="Ishida K."/>
        </authorList>
    </citation>
    <scope>NUCLEOTIDE SEQUENCE [LARGE SCALE GENOMIC DNA]</scope>
    <source>
        <strain evidence="1">CPSB-1</strain>
    </source>
</reference>
<evidence type="ECO:0000313" key="2">
    <source>
        <dbReference type="Proteomes" id="UP001319803"/>
    </source>
</evidence>
<evidence type="ECO:0000313" key="1">
    <source>
        <dbReference type="EMBL" id="BDA40027.1"/>
    </source>
</evidence>
<dbReference type="Proteomes" id="UP001319803">
    <property type="component" value="Chromosome"/>
</dbReference>
<keyword evidence="2" id="KW-1185">Reference proteome</keyword>
<gene>
    <name evidence="1" type="ORF">CPARK_000125500</name>
</gene>
<dbReference type="EMBL" id="AP024987">
    <property type="protein sequence ID" value="BDA40027.1"/>
    <property type="molecule type" value="Genomic_DNA"/>
</dbReference>
<accession>A0ABN6K3C3</accession>
<protein>
    <submittedName>
        <fullName evidence="1">Uncharacterized protein</fullName>
    </submittedName>
</protein>
<sequence>MSNVLDHCLQLSYLIFTKSSSDTSSTQMDNNCKNCINNYSIPPCTGFSKDYNCSSPGLNT</sequence>
<organism evidence="1 2">
    <name type="scientific">cyanobacterium endosymbiont of Braarudosphaera bigelowii</name>
    <dbReference type="NCBI Taxonomy" id="1285375"/>
    <lineage>
        <taxon>Bacteria</taxon>
        <taxon>Bacillati</taxon>
        <taxon>Cyanobacteriota</taxon>
        <taxon>Cyanophyceae</taxon>
        <taxon>Oscillatoriophycideae</taxon>
        <taxon>Chroococcales</taxon>
        <taxon>Aphanothecaceae</taxon>
        <taxon>Candidatus Atelocyanobacterium</taxon>
        <taxon>Candidatus Atelocyanobacterium thalassae</taxon>
    </lineage>
</organism>
<proteinExistence type="predicted"/>
<dbReference type="RefSeq" id="WP_229636963.1">
    <property type="nucleotide sequence ID" value="NZ_AP024987.1"/>
</dbReference>